<protein>
    <recommendedName>
        <fullName evidence="4">C2H2-type domain-containing protein</fullName>
    </recommendedName>
</protein>
<proteinExistence type="predicted"/>
<dbReference type="AlphaFoldDB" id="A0A1G4AMI5"/>
<accession>A0A1G4AMI5</accession>
<organism evidence="2 3">
    <name type="scientific">Colletotrichum orchidophilum</name>
    <dbReference type="NCBI Taxonomy" id="1209926"/>
    <lineage>
        <taxon>Eukaryota</taxon>
        <taxon>Fungi</taxon>
        <taxon>Dikarya</taxon>
        <taxon>Ascomycota</taxon>
        <taxon>Pezizomycotina</taxon>
        <taxon>Sordariomycetes</taxon>
        <taxon>Hypocreomycetidae</taxon>
        <taxon>Glomerellales</taxon>
        <taxon>Glomerellaceae</taxon>
        <taxon>Colletotrichum</taxon>
    </lineage>
</organism>
<feature type="region of interest" description="Disordered" evidence="1">
    <location>
        <begin position="84"/>
        <end position="116"/>
    </location>
</feature>
<gene>
    <name evidence="2" type="ORF">CORC01_14405</name>
</gene>
<comment type="caution">
    <text evidence="2">The sequence shown here is derived from an EMBL/GenBank/DDBJ whole genome shotgun (WGS) entry which is preliminary data.</text>
</comment>
<keyword evidence="3" id="KW-1185">Reference proteome</keyword>
<reference evidence="2 3" key="1">
    <citation type="submission" date="2016-09" db="EMBL/GenBank/DDBJ databases">
        <authorList>
            <person name="Capua I."/>
            <person name="De Benedictis P."/>
            <person name="Joannis T."/>
            <person name="Lombin L.H."/>
            <person name="Cattoli G."/>
        </authorList>
    </citation>
    <scope>NUCLEOTIDE SEQUENCE [LARGE SCALE GENOMIC DNA]</scope>
    <source>
        <strain evidence="2 3">IMI 309357</strain>
    </source>
</reference>
<dbReference type="OrthoDB" id="5228323at2759"/>
<evidence type="ECO:0000313" key="2">
    <source>
        <dbReference type="EMBL" id="OHE90295.1"/>
    </source>
</evidence>
<evidence type="ECO:0008006" key="4">
    <source>
        <dbReference type="Google" id="ProtNLM"/>
    </source>
</evidence>
<dbReference type="Proteomes" id="UP000176998">
    <property type="component" value="Unassembled WGS sequence"/>
</dbReference>
<feature type="region of interest" description="Disordered" evidence="1">
    <location>
        <begin position="11"/>
        <end position="30"/>
    </location>
</feature>
<sequence length="355" mass="39767">TEIATSIARLQAVSAHQRPETVRTSGETSSRSSQSIIECTVCWEPFTTHEEVREHIWAFQTRFAALFSQIHALLLHQQLECKNSEPQDSGNDFEDVSDDSDRGQHPSIEMPSGCPHNDCASSNRLFKRKQELTRHFGRHYICKEFCPFCTTTFTQASKFWTHKCARIGPTSQRKFIKKRCLELRRMARKELFAVKQKRQASPATGRGLHATQNTEPAIAQIAGEEFHGDLAQVQPIPANGPVHQATALRDSAYMQPNSASQLTTMIGPDHNCLSFGVVNQSPPPHSQHRQTPIWFDGRCSSDRPGQLHIMSTPLWPMSNMTTSNQALSFGVEATSLVGFSDSVEVFQQMDPAAYL</sequence>
<evidence type="ECO:0000256" key="1">
    <source>
        <dbReference type="SAM" id="MobiDB-lite"/>
    </source>
</evidence>
<dbReference type="EMBL" id="MJBS01000284">
    <property type="protein sequence ID" value="OHE90295.1"/>
    <property type="molecule type" value="Genomic_DNA"/>
</dbReference>
<dbReference type="STRING" id="1209926.A0A1G4AMI5"/>
<dbReference type="GeneID" id="34567526"/>
<dbReference type="RefSeq" id="XP_022467472.1">
    <property type="nucleotide sequence ID" value="XM_022626016.1"/>
</dbReference>
<name>A0A1G4AMI5_9PEZI</name>
<evidence type="ECO:0000313" key="3">
    <source>
        <dbReference type="Proteomes" id="UP000176998"/>
    </source>
</evidence>
<feature type="non-terminal residue" evidence="2">
    <location>
        <position position="1"/>
    </location>
</feature>